<proteinExistence type="predicted"/>
<reference evidence="1 2" key="1">
    <citation type="submission" date="2024-05" db="EMBL/GenBank/DDBJ databases">
        <authorList>
            <person name="Liu Q."/>
            <person name="Xin Y.-H."/>
        </authorList>
    </citation>
    <scope>NUCLEOTIDE SEQUENCE [LARGE SCALE GENOMIC DNA]</scope>
    <source>
        <strain evidence="1 2">CGMCC 1.10181</strain>
    </source>
</reference>
<gene>
    <name evidence="1" type="ORF">ABC974_16695</name>
</gene>
<keyword evidence="2" id="KW-1185">Reference proteome</keyword>
<dbReference type="Proteomes" id="UP001419910">
    <property type="component" value="Unassembled WGS sequence"/>
</dbReference>
<comment type="caution">
    <text evidence="1">The sequence shown here is derived from an EMBL/GenBank/DDBJ whole genome shotgun (WGS) entry which is preliminary data.</text>
</comment>
<dbReference type="EMBL" id="JBDIME010000016">
    <property type="protein sequence ID" value="MEN2791275.1"/>
    <property type="molecule type" value="Genomic_DNA"/>
</dbReference>
<organism evidence="1 2">
    <name type="scientific">Sphingomonas oligophenolica</name>
    <dbReference type="NCBI Taxonomy" id="301154"/>
    <lineage>
        <taxon>Bacteria</taxon>
        <taxon>Pseudomonadati</taxon>
        <taxon>Pseudomonadota</taxon>
        <taxon>Alphaproteobacteria</taxon>
        <taxon>Sphingomonadales</taxon>
        <taxon>Sphingomonadaceae</taxon>
        <taxon>Sphingomonas</taxon>
    </lineage>
</organism>
<evidence type="ECO:0000313" key="2">
    <source>
        <dbReference type="Proteomes" id="UP001419910"/>
    </source>
</evidence>
<name>A0ABU9Y639_9SPHN</name>
<sequence>MSYIFRQRLSRGRSTIKGRFIKFADLIEMGRWPMTECVEDIPLTREDDYFFISHRWLAPESPDEGGAKFALLKKWWKLLHDVDELILAANDEQILYSEIEDLIDRRFQLAPIAHKRFYNELPWKKANILNVSKSETLEWLRTSVSSAIDAVIWIDSYAAPARHHRSTCTSCRADFAAMIDDFPLLVAQSTCLHLAGFKSDETSRGWIMLEVTIAHLKERLVKCGHADYNVEEIVQRLLSFDYQCTEEFDEKRIIRLFAIFYTLLMLPPMVNLENEYNKPLTTLPFRKFIENWSGGILVKDIAELLREVSAPYFRNGIRPICGGEKHAGAFTTVAVSMALFSRLVCEDSYRKKFRGEKIYLRQIVYLQSCIYYLIRHRLYDADLAAAVISTCWLIRHGMEEAYISNEPLEKNPMLFGHAERWIELCYDEWVMPDFKRDISVQDFAWPQ</sequence>
<dbReference type="RefSeq" id="WP_343892469.1">
    <property type="nucleotide sequence ID" value="NZ_BAAAEH010000059.1"/>
</dbReference>
<accession>A0ABU9Y639</accession>
<evidence type="ECO:0000313" key="1">
    <source>
        <dbReference type="EMBL" id="MEN2791275.1"/>
    </source>
</evidence>
<protein>
    <submittedName>
        <fullName evidence="1">Uncharacterized protein</fullName>
    </submittedName>
</protein>